<dbReference type="GO" id="GO:0050830">
    <property type="term" value="P:defense response to Gram-positive bacterium"/>
    <property type="evidence" value="ECO:0007669"/>
    <property type="project" value="TreeGrafter"/>
</dbReference>
<protein>
    <submittedName>
        <fullName evidence="7">MyD88</fullName>
    </submittedName>
</protein>
<dbReference type="PROSITE" id="PS50104">
    <property type="entry name" value="TIR"/>
    <property type="match status" value="1"/>
</dbReference>
<dbReference type="SUPFAM" id="SSF47986">
    <property type="entry name" value="DEATH domain"/>
    <property type="match status" value="1"/>
</dbReference>
<dbReference type="GO" id="GO:0005886">
    <property type="term" value="C:plasma membrane"/>
    <property type="evidence" value="ECO:0007669"/>
    <property type="project" value="TreeGrafter"/>
</dbReference>
<evidence type="ECO:0000259" key="5">
    <source>
        <dbReference type="PROSITE" id="PS50017"/>
    </source>
</evidence>
<dbReference type="EMBL" id="KF670143">
    <property type="protein sequence ID" value="AHH80650.1"/>
    <property type="molecule type" value="mRNA"/>
</dbReference>
<dbReference type="GO" id="GO:0034142">
    <property type="term" value="P:toll-like receptor 4 signaling pathway"/>
    <property type="evidence" value="ECO:0007669"/>
    <property type="project" value="TreeGrafter"/>
</dbReference>
<evidence type="ECO:0000256" key="3">
    <source>
        <dbReference type="ARBA" id="ARBA00023198"/>
    </source>
</evidence>
<proteinExistence type="evidence at transcript level"/>
<dbReference type="GO" id="GO:0005737">
    <property type="term" value="C:cytoplasm"/>
    <property type="evidence" value="ECO:0007669"/>
    <property type="project" value="UniProtKB-SubCell"/>
</dbReference>
<reference evidence="7" key="1">
    <citation type="submission" date="2013-09" db="EMBL/GenBank/DDBJ databases">
        <title>Cloning and expression analysis of genes involved in Toll signal pathway of Antheraea pernyi.</title>
        <authorList>
            <person name="Lixin S."/>
            <person name="Wenli L."/>
        </authorList>
    </citation>
    <scope>NUCLEOTIDE SEQUENCE</scope>
</reference>
<dbReference type="GO" id="GO:0070976">
    <property type="term" value="F:TIR domain binding"/>
    <property type="evidence" value="ECO:0007669"/>
    <property type="project" value="InterPro"/>
</dbReference>
<comment type="subcellular location">
    <subcellularLocation>
        <location evidence="1">Cytoplasm</location>
    </subcellularLocation>
</comment>
<dbReference type="AlphaFoldDB" id="W5VGA1"/>
<dbReference type="InterPro" id="IPR011029">
    <property type="entry name" value="DEATH-like_dom_sf"/>
</dbReference>
<dbReference type="GO" id="GO:0043123">
    <property type="term" value="P:positive regulation of canonical NF-kappaB signal transduction"/>
    <property type="evidence" value="ECO:0007669"/>
    <property type="project" value="InterPro"/>
</dbReference>
<evidence type="ECO:0000259" key="6">
    <source>
        <dbReference type="PROSITE" id="PS50104"/>
    </source>
</evidence>
<dbReference type="GO" id="GO:0035325">
    <property type="term" value="F:Toll-like receptor binding"/>
    <property type="evidence" value="ECO:0007669"/>
    <property type="project" value="TreeGrafter"/>
</dbReference>
<feature type="region of interest" description="Disordered" evidence="4">
    <location>
        <begin position="343"/>
        <end position="363"/>
    </location>
</feature>
<evidence type="ECO:0000256" key="1">
    <source>
        <dbReference type="ARBA" id="ARBA00004496"/>
    </source>
</evidence>
<keyword evidence="3" id="KW-0395">Inflammatory response</keyword>
<dbReference type="InterPro" id="IPR000488">
    <property type="entry name" value="Death_dom"/>
</dbReference>
<dbReference type="GO" id="GO:0045087">
    <property type="term" value="P:innate immune response"/>
    <property type="evidence" value="ECO:0007669"/>
    <property type="project" value="TreeGrafter"/>
</dbReference>
<dbReference type="PANTHER" id="PTHR15079:SF3">
    <property type="entry name" value="MYELOID DIFFERENTIATION PRIMARY RESPONSE PROTEIN MYD88"/>
    <property type="match status" value="1"/>
</dbReference>
<dbReference type="Gene3D" id="3.40.50.10140">
    <property type="entry name" value="Toll/interleukin-1 receptor homology (TIR) domain"/>
    <property type="match status" value="1"/>
</dbReference>
<dbReference type="InterPro" id="IPR035897">
    <property type="entry name" value="Toll_tir_struct_dom_sf"/>
</dbReference>
<evidence type="ECO:0000256" key="4">
    <source>
        <dbReference type="SAM" id="MobiDB-lite"/>
    </source>
</evidence>
<dbReference type="Pfam" id="PF00531">
    <property type="entry name" value="Death"/>
    <property type="match status" value="1"/>
</dbReference>
<dbReference type="GO" id="GO:0008063">
    <property type="term" value="P:Toll signaling pathway"/>
    <property type="evidence" value="ECO:0007669"/>
    <property type="project" value="TreeGrafter"/>
</dbReference>
<dbReference type="PROSITE" id="PS50017">
    <property type="entry name" value="DEATH_DOMAIN"/>
    <property type="match status" value="1"/>
</dbReference>
<organism evidence="7">
    <name type="scientific">Antheraea pernyi</name>
    <name type="common">Chinese oak silk moth</name>
    <name type="synonym">Bombyx pernyi</name>
    <dbReference type="NCBI Taxonomy" id="7119"/>
    <lineage>
        <taxon>Eukaryota</taxon>
        <taxon>Metazoa</taxon>
        <taxon>Ecdysozoa</taxon>
        <taxon>Arthropoda</taxon>
        <taxon>Hexapoda</taxon>
        <taxon>Insecta</taxon>
        <taxon>Pterygota</taxon>
        <taxon>Neoptera</taxon>
        <taxon>Endopterygota</taxon>
        <taxon>Lepidoptera</taxon>
        <taxon>Glossata</taxon>
        <taxon>Ditrysia</taxon>
        <taxon>Bombycoidea</taxon>
        <taxon>Saturniidae</taxon>
        <taxon>Saturniinae</taxon>
        <taxon>Saturniini</taxon>
        <taxon>Antheraea</taxon>
    </lineage>
</organism>
<dbReference type="InterPro" id="IPR017281">
    <property type="entry name" value="Myelin_different_resp_MyD88"/>
</dbReference>
<evidence type="ECO:0000256" key="2">
    <source>
        <dbReference type="ARBA" id="ARBA00022490"/>
    </source>
</evidence>
<dbReference type="Gene3D" id="1.10.533.10">
    <property type="entry name" value="Death Domain, Fas"/>
    <property type="match status" value="1"/>
</dbReference>
<dbReference type="InterPro" id="IPR000157">
    <property type="entry name" value="TIR_dom"/>
</dbReference>
<accession>W5VGA1</accession>
<sequence>MAGDTDIYTLPVSLMPYKTRKLLSCLLNSTKIIPSDGPDKLPRDWRGFAHLANIPSDIAAGFHQCNDKTARVLDEWLRNGSATVGKLLEFMQAIDRYDVHDEILNDLQGYVQRGEIDINQPYQIAINNNRIAPPLDEEFSVITVDDSVGYEHQYHAFVLYADEDKDFVDELYEKLDGSFQICTKERLLPGHATEYAPVAQLISKRCLYIILVYSPHFLMSPANTFYRDYAQAVTIESKQQTFQRKFIPIMYKECQLPVHLMYYHKLYYKKEGRAMYDFWEKLRQSLGQNRVMPRLNGANSSHSGLNIVELPNSNGVSNSFTESQFFLPPVQKPRSVSMNGLDSLNGAGKLDDDRSSQISDISVEKKKKVGPIKKIINNMKWRKSKKEVLAGPSSAV</sequence>
<dbReference type="GO" id="GO:0002755">
    <property type="term" value="P:MyD88-dependent toll-like receptor signaling pathway"/>
    <property type="evidence" value="ECO:0007669"/>
    <property type="project" value="InterPro"/>
</dbReference>
<feature type="domain" description="TIR" evidence="6">
    <location>
        <begin position="152"/>
        <end position="286"/>
    </location>
</feature>
<dbReference type="SUPFAM" id="SSF52200">
    <property type="entry name" value="Toll/Interleukin receptor TIR domain"/>
    <property type="match status" value="1"/>
</dbReference>
<evidence type="ECO:0000313" key="7">
    <source>
        <dbReference type="EMBL" id="AHH80650.1"/>
    </source>
</evidence>
<keyword evidence="2" id="KW-0963">Cytoplasm</keyword>
<feature type="domain" description="Death" evidence="5">
    <location>
        <begin position="39"/>
        <end position="107"/>
    </location>
</feature>
<name>W5VGA1_ANTPE</name>
<dbReference type="PANTHER" id="PTHR15079">
    <property type="entry name" value="MYD88"/>
    <property type="match status" value="1"/>
</dbReference>